<evidence type="ECO:0000256" key="3">
    <source>
        <dbReference type="ARBA" id="ARBA00022676"/>
    </source>
</evidence>
<dbReference type="EMBL" id="CP041692">
    <property type="protein sequence ID" value="QDP95887.1"/>
    <property type="molecule type" value="Genomic_DNA"/>
</dbReference>
<dbReference type="RefSeq" id="WP_143985853.1">
    <property type="nucleotide sequence ID" value="NZ_CP041692.1"/>
</dbReference>
<reference evidence="9 10" key="1">
    <citation type="submission" date="2019-07" db="EMBL/GenBank/DDBJ databases">
        <title>Microlunatus dokdonensis sp. nov. isolated from the rhizospheric soil of the wild plant Elymus tsukushiensis.</title>
        <authorList>
            <person name="Ghim S.-Y."/>
            <person name="Hwang Y.-J."/>
            <person name="Son J.-S."/>
            <person name="Shin J.-H."/>
        </authorList>
    </citation>
    <scope>NUCLEOTIDE SEQUENCE [LARGE SCALE GENOMIC DNA]</scope>
    <source>
        <strain evidence="9 10">KUDC0627</strain>
    </source>
</reference>
<dbReference type="KEGG" id="mik:FOE78_08220"/>
<accession>A0A516PXI8</accession>
<keyword evidence="4" id="KW-0808">Transferase</keyword>
<dbReference type="Proteomes" id="UP000319263">
    <property type="component" value="Chromosome"/>
</dbReference>
<dbReference type="GO" id="GO:0008373">
    <property type="term" value="F:sialyltransferase activity"/>
    <property type="evidence" value="ECO:0007669"/>
    <property type="project" value="InterPro"/>
</dbReference>
<keyword evidence="8" id="KW-0325">Glycoprotein</keyword>
<dbReference type="InterPro" id="IPR001675">
    <property type="entry name" value="Glyco_trans_29"/>
</dbReference>
<name>A0A516PXI8_9ACTN</name>
<dbReference type="GO" id="GO:0016020">
    <property type="term" value="C:membrane"/>
    <property type="evidence" value="ECO:0007669"/>
    <property type="project" value="UniProtKB-SubCell"/>
</dbReference>
<keyword evidence="6" id="KW-1133">Transmembrane helix</keyword>
<dbReference type="OrthoDB" id="4814794at2"/>
<evidence type="ECO:0000256" key="6">
    <source>
        <dbReference type="ARBA" id="ARBA00022989"/>
    </source>
</evidence>
<evidence type="ECO:0000256" key="7">
    <source>
        <dbReference type="ARBA" id="ARBA00023136"/>
    </source>
</evidence>
<dbReference type="Pfam" id="PF00777">
    <property type="entry name" value="Glyco_transf_29"/>
    <property type="match status" value="1"/>
</dbReference>
<evidence type="ECO:0000313" key="10">
    <source>
        <dbReference type="Proteomes" id="UP000319263"/>
    </source>
</evidence>
<gene>
    <name evidence="9" type="ORF">FOE78_08220</name>
</gene>
<evidence type="ECO:0000256" key="8">
    <source>
        <dbReference type="ARBA" id="ARBA00023180"/>
    </source>
</evidence>
<dbReference type="AlphaFoldDB" id="A0A516PXI8"/>
<dbReference type="InterPro" id="IPR038578">
    <property type="entry name" value="GT29-like_sf"/>
</dbReference>
<protein>
    <recommendedName>
        <fullName evidence="11">Glycosyltransferase family 29 (Sialyltransferase)</fullName>
    </recommendedName>
</protein>
<evidence type="ECO:0000256" key="2">
    <source>
        <dbReference type="ARBA" id="ARBA00004308"/>
    </source>
</evidence>
<evidence type="ECO:0000256" key="4">
    <source>
        <dbReference type="ARBA" id="ARBA00022679"/>
    </source>
</evidence>
<evidence type="ECO:0000256" key="5">
    <source>
        <dbReference type="ARBA" id="ARBA00022692"/>
    </source>
</evidence>
<organism evidence="9 10">
    <name type="scientific">Microlunatus elymi</name>
    <dbReference type="NCBI Taxonomy" id="2596828"/>
    <lineage>
        <taxon>Bacteria</taxon>
        <taxon>Bacillati</taxon>
        <taxon>Actinomycetota</taxon>
        <taxon>Actinomycetes</taxon>
        <taxon>Propionibacteriales</taxon>
        <taxon>Propionibacteriaceae</taxon>
        <taxon>Microlunatus</taxon>
    </lineage>
</organism>
<keyword evidence="10" id="KW-1185">Reference proteome</keyword>
<comment type="subcellular location">
    <subcellularLocation>
        <location evidence="2">Endomembrane system</location>
    </subcellularLocation>
    <subcellularLocation>
        <location evidence="1">Membrane</location>
        <topology evidence="1">Single-pass membrane protein</topology>
    </subcellularLocation>
</comment>
<evidence type="ECO:0008006" key="11">
    <source>
        <dbReference type="Google" id="ProtNLM"/>
    </source>
</evidence>
<dbReference type="Gene3D" id="3.90.1480.20">
    <property type="entry name" value="Glycosyl transferase family 29"/>
    <property type="match status" value="1"/>
</dbReference>
<evidence type="ECO:0000313" key="9">
    <source>
        <dbReference type="EMBL" id="QDP95887.1"/>
    </source>
</evidence>
<evidence type="ECO:0000256" key="1">
    <source>
        <dbReference type="ARBA" id="ARBA00004167"/>
    </source>
</evidence>
<keyword evidence="3" id="KW-0328">Glycosyltransferase</keyword>
<keyword evidence="7" id="KW-0472">Membrane</keyword>
<sequence length="487" mass="54413">MSTTEFASAALRRGRQELHQGRLDLQRVRRLPARLRSAPRSREQLRSRLTGRGARNREFVLAVINRVPAPDYWQPFTRTIAAGWYANSVTSGLVRHGLRSWRSLPGVTVGQVIEVGYRALAAGDLEWVELIIDGILADSPRHQRAHRLKARLHAVRGEWRPAQDAWRTALGGSRHRNEARRWVINERGRQRARRLIALMPEPERRHRSESAALATVAQLPAEQPADFDARLASVLINRAIAASGSGSGETAGLRPLMQAWASSQQRERIVLAPAEVAQSVRTINRDRFRSYLSGRSVALVANSPSLLGSGLGRQIDDHDLVLRFNSFALQEADTGRRTSIHVAFHKYDFNTDVPVDVRILLSAKENLWRDSLKLRVRPGAQDWLGDASLRWPAVQLGLITKNDPFKLPTAGFQFIRLLMHFGVSTAIDLYGFDFYASGMHRLSPASLIPHSPGHNSAAEKEWVMAHADSVAGPVISMPTDDHLRRTA</sequence>
<proteinExistence type="predicted"/>
<dbReference type="GO" id="GO:0012505">
    <property type="term" value="C:endomembrane system"/>
    <property type="evidence" value="ECO:0007669"/>
    <property type="project" value="UniProtKB-SubCell"/>
</dbReference>
<keyword evidence="5" id="KW-0812">Transmembrane</keyword>